<gene>
    <name evidence="1" type="ORF">IU449_27485</name>
</gene>
<name>A0ABS0DMH4_9NOCA</name>
<sequence length="273" mass="29648">MTYTISLAARTTVPAFYGTGVHAPPVPDRSLREVHADVGVSLALAVEAVRARSLGSPPWAAWLLEQAETTLIRSGLDARLYYAELTALHQVLTGREVDEALAEHSWSSVGADYRARAGIRAAAVHVQLREPHPQVLEWLLHLQDRALLPGARRDAVVGAREHLLSYGIDPTDQVVLDELTARRRVGEWVPQHRGQGYFVYGGALSGRTGTYVHPDMTTPLAELLDAATPLTGAEVDLLARARAVDHAVLGPVWVAGVVELLVDWVEHVSVGVR</sequence>
<dbReference type="RefSeq" id="WP_195005085.1">
    <property type="nucleotide sequence ID" value="NZ_JADLQN010000011.1"/>
</dbReference>
<accession>A0ABS0DMH4</accession>
<proteinExistence type="predicted"/>
<evidence type="ECO:0000313" key="2">
    <source>
        <dbReference type="Proteomes" id="UP000707731"/>
    </source>
</evidence>
<comment type="caution">
    <text evidence="1">The sequence shown here is derived from an EMBL/GenBank/DDBJ whole genome shotgun (WGS) entry which is preliminary data.</text>
</comment>
<protein>
    <submittedName>
        <fullName evidence="1">Uncharacterized protein</fullName>
    </submittedName>
</protein>
<organism evidence="1 2">
    <name type="scientific">Nocardia higoensis</name>
    <dbReference type="NCBI Taxonomy" id="228599"/>
    <lineage>
        <taxon>Bacteria</taxon>
        <taxon>Bacillati</taxon>
        <taxon>Actinomycetota</taxon>
        <taxon>Actinomycetes</taxon>
        <taxon>Mycobacteriales</taxon>
        <taxon>Nocardiaceae</taxon>
        <taxon>Nocardia</taxon>
    </lineage>
</organism>
<dbReference type="Proteomes" id="UP000707731">
    <property type="component" value="Unassembled WGS sequence"/>
</dbReference>
<keyword evidence="2" id="KW-1185">Reference proteome</keyword>
<reference evidence="1 2" key="1">
    <citation type="submission" date="2020-10" db="EMBL/GenBank/DDBJ databases">
        <title>Identification of Nocardia species via Next-generation sequencing and recognition of intraspecies genetic diversity.</title>
        <authorList>
            <person name="Li P."/>
            <person name="Li P."/>
            <person name="Lu B."/>
        </authorList>
    </citation>
    <scope>NUCLEOTIDE SEQUENCE [LARGE SCALE GENOMIC DNA]</scope>
    <source>
        <strain evidence="1 2">BJ06-0143</strain>
    </source>
</reference>
<dbReference type="EMBL" id="JADLQN010000011">
    <property type="protein sequence ID" value="MBF6358244.1"/>
    <property type="molecule type" value="Genomic_DNA"/>
</dbReference>
<evidence type="ECO:0000313" key="1">
    <source>
        <dbReference type="EMBL" id="MBF6358244.1"/>
    </source>
</evidence>